<organism evidence="1 2">
    <name type="scientific">Triparma columacea</name>
    <dbReference type="NCBI Taxonomy" id="722753"/>
    <lineage>
        <taxon>Eukaryota</taxon>
        <taxon>Sar</taxon>
        <taxon>Stramenopiles</taxon>
        <taxon>Ochrophyta</taxon>
        <taxon>Bolidophyceae</taxon>
        <taxon>Parmales</taxon>
        <taxon>Triparmaceae</taxon>
        <taxon>Triparma</taxon>
    </lineage>
</organism>
<evidence type="ECO:0000313" key="2">
    <source>
        <dbReference type="Proteomes" id="UP001165065"/>
    </source>
</evidence>
<dbReference type="AlphaFoldDB" id="A0A9W7LAZ0"/>
<comment type="caution">
    <text evidence="1">The sequence shown here is derived from an EMBL/GenBank/DDBJ whole genome shotgun (WGS) entry which is preliminary data.</text>
</comment>
<accession>A0A9W7LAZ0</accession>
<proteinExistence type="predicted"/>
<dbReference type="EMBL" id="BRYA01000179">
    <property type="protein sequence ID" value="GMI42705.1"/>
    <property type="molecule type" value="Genomic_DNA"/>
</dbReference>
<evidence type="ECO:0000313" key="1">
    <source>
        <dbReference type="EMBL" id="GMI42705.1"/>
    </source>
</evidence>
<protein>
    <submittedName>
        <fullName evidence="1">Uncharacterized protein</fullName>
    </submittedName>
</protein>
<reference evidence="2" key="1">
    <citation type="journal article" date="2023" name="Commun. Biol.">
        <title>Genome analysis of Parmales, the sister group of diatoms, reveals the evolutionary specialization of diatoms from phago-mixotrophs to photoautotrophs.</title>
        <authorList>
            <person name="Ban H."/>
            <person name="Sato S."/>
            <person name="Yoshikawa S."/>
            <person name="Yamada K."/>
            <person name="Nakamura Y."/>
            <person name="Ichinomiya M."/>
            <person name="Sato N."/>
            <person name="Blanc-Mathieu R."/>
            <person name="Endo H."/>
            <person name="Kuwata A."/>
            <person name="Ogata H."/>
        </authorList>
    </citation>
    <scope>NUCLEOTIDE SEQUENCE [LARGE SCALE GENOMIC DNA]</scope>
</reference>
<gene>
    <name evidence="1" type="ORF">TrCOL_g6310</name>
</gene>
<dbReference type="Proteomes" id="UP001165065">
    <property type="component" value="Unassembled WGS sequence"/>
</dbReference>
<dbReference type="OrthoDB" id="10323438at2759"/>
<name>A0A9W7LAZ0_9STRA</name>
<sequence length="130" mass="14562">MINLNLPDHPLSIFNLTMPKKRPEWVIRHRSESLPTTSHVKFMSNGDVVAAANGEVLGTWEFPPTGNGVRWTVQSSSSPEVYNYFASFYDNYIGGAPKMVKGVVTKGGGWFRPVVATFNARMDDDRIEEQ</sequence>
<keyword evidence="2" id="KW-1185">Reference proteome</keyword>